<dbReference type="AlphaFoldDB" id="A0A5J4QHI2"/>
<dbReference type="InterPro" id="IPR006119">
    <property type="entry name" value="Resolv_N"/>
</dbReference>
<proteinExistence type="predicted"/>
<dbReference type="SUPFAM" id="SSF53041">
    <property type="entry name" value="Resolvase-like"/>
    <property type="match status" value="1"/>
</dbReference>
<name>A0A5J4QHI2_9ZZZZ</name>
<sequence>MKAALSLRVSTEVQDLESQIKDLRPVAESMGYEVPEEYIFGEHITGKDDIRKGERQSITKLKKACKTGDISAIFIHEVSRLSRSSIDGRSFVRDFNEMKIPIYFKDRGLWTLNRDTLEEDSTTKMIVGLFFDFAEQELSPDQSYHHDHGECLSQTHHVRSESSLDTYHYGNYHYYCLKRHASHNLSEHQAHLQASAHINENEADEERYQPHRQS</sequence>
<dbReference type="EMBL" id="SNRY01003333">
    <property type="protein sequence ID" value="KAA6321366.1"/>
    <property type="molecule type" value="Genomic_DNA"/>
</dbReference>
<reference evidence="2" key="1">
    <citation type="submission" date="2019-03" db="EMBL/GenBank/DDBJ databases">
        <title>Single cell metagenomics reveals metabolic interactions within the superorganism composed of flagellate Streblomastix strix and complex community of Bacteroidetes bacteria on its surface.</title>
        <authorList>
            <person name="Treitli S.C."/>
            <person name="Kolisko M."/>
            <person name="Husnik F."/>
            <person name="Keeling P."/>
            <person name="Hampl V."/>
        </authorList>
    </citation>
    <scope>NUCLEOTIDE SEQUENCE</scope>
    <source>
        <strain evidence="2">STM</strain>
    </source>
</reference>
<dbReference type="CDD" id="cd00338">
    <property type="entry name" value="Ser_Recombinase"/>
    <property type="match status" value="1"/>
</dbReference>
<accession>A0A5J4QHI2</accession>
<dbReference type="SMART" id="SM00857">
    <property type="entry name" value="Resolvase"/>
    <property type="match status" value="1"/>
</dbReference>
<comment type="caution">
    <text evidence="2">The sequence shown here is derived from an EMBL/GenBank/DDBJ whole genome shotgun (WGS) entry which is preliminary data.</text>
</comment>
<gene>
    <name evidence="2" type="ORF">EZS27_028976</name>
</gene>
<feature type="domain" description="Resolvase/invertase-type recombinase catalytic" evidence="1">
    <location>
        <begin position="3"/>
        <end position="145"/>
    </location>
</feature>
<dbReference type="Pfam" id="PF00239">
    <property type="entry name" value="Resolvase"/>
    <property type="match status" value="1"/>
</dbReference>
<evidence type="ECO:0000313" key="2">
    <source>
        <dbReference type="EMBL" id="KAA6321366.1"/>
    </source>
</evidence>
<dbReference type="Gene3D" id="3.40.50.1390">
    <property type="entry name" value="Resolvase, N-terminal catalytic domain"/>
    <property type="match status" value="1"/>
</dbReference>
<evidence type="ECO:0000259" key="1">
    <source>
        <dbReference type="SMART" id="SM00857"/>
    </source>
</evidence>
<organism evidence="2">
    <name type="scientific">termite gut metagenome</name>
    <dbReference type="NCBI Taxonomy" id="433724"/>
    <lineage>
        <taxon>unclassified sequences</taxon>
        <taxon>metagenomes</taxon>
        <taxon>organismal metagenomes</taxon>
    </lineage>
</organism>
<dbReference type="GO" id="GO:0000150">
    <property type="term" value="F:DNA strand exchange activity"/>
    <property type="evidence" value="ECO:0007669"/>
    <property type="project" value="InterPro"/>
</dbReference>
<protein>
    <recommendedName>
        <fullName evidence="1">Resolvase/invertase-type recombinase catalytic domain-containing protein</fullName>
    </recommendedName>
</protein>
<dbReference type="InterPro" id="IPR036162">
    <property type="entry name" value="Resolvase-like_N_sf"/>
</dbReference>
<dbReference type="GO" id="GO:0003677">
    <property type="term" value="F:DNA binding"/>
    <property type="evidence" value="ECO:0007669"/>
    <property type="project" value="InterPro"/>
</dbReference>